<reference evidence="6 7" key="1">
    <citation type="submission" date="2018-12" db="EMBL/GenBank/DDBJ databases">
        <title>Complete genome sequence of Iodobacter sp. H11R3.</title>
        <authorList>
            <person name="Bae J.-W."/>
        </authorList>
    </citation>
    <scope>NUCLEOTIDE SEQUENCE [LARGE SCALE GENOMIC DNA]</scope>
    <source>
        <strain evidence="6 7">H11R3</strain>
    </source>
</reference>
<dbReference type="PANTHER" id="PTHR32305">
    <property type="match status" value="1"/>
</dbReference>
<feature type="domain" description="Hint" evidence="3">
    <location>
        <begin position="1543"/>
        <end position="1594"/>
    </location>
</feature>
<evidence type="ECO:0000256" key="2">
    <source>
        <dbReference type="SAM" id="MobiDB-lite"/>
    </source>
</evidence>
<dbReference type="EMBL" id="CP034433">
    <property type="protein sequence ID" value="AZN35464.1"/>
    <property type="molecule type" value="Genomic_DNA"/>
</dbReference>
<feature type="domain" description="Hint" evidence="4">
    <location>
        <begin position="1440"/>
        <end position="1544"/>
    </location>
</feature>
<dbReference type="PROSITE" id="PS50818">
    <property type="entry name" value="INTEIN_C_TER"/>
    <property type="match status" value="1"/>
</dbReference>
<dbReference type="GO" id="GO:0004519">
    <property type="term" value="F:endonuclease activity"/>
    <property type="evidence" value="ECO:0007669"/>
    <property type="project" value="InterPro"/>
</dbReference>
<evidence type="ECO:0000256" key="1">
    <source>
        <dbReference type="ARBA" id="ARBA00022737"/>
    </source>
</evidence>
<dbReference type="Pfam" id="PF07591">
    <property type="entry name" value="PT-HINT"/>
    <property type="match status" value="1"/>
</dbReference>
<evidence type="ECO:0000313" key="7">
    <source>
        <dbReference type="Proteomes" id="UP000282438"/>
    </source>
</evidence>
<dbReference type="InterPro" id="IPR006530">
    <property type="entry name" value="YD"/>
</dbReference>
<evidence type="ECO:0000313" key="6">
    <source>
        <dbReference type="EMBL" id="AZN35464.1"/>
    </source>
</evidence>
<sequence length="1670" mass="184951">MRLIESIKMKKYGSQRLLALVFFLTAAIGPVLTQAQSVPSSSMGVSVSLPNGYANISPQSMRLMSTTGEVRWVRMWDGQEWKFQPQWESLSQSWKNLTGSQSADTTAGTVSSGGMAALSSGSGSGGGCWVWVDEDWQPSSGGGTVLIGGIPEAGPMLAARTTPFNRLMGEARVDYPPVQRVSVDYASLCAGSSISGSNSFRDTEGIRRINELYLGDSGRYAFNNRSILEKRAVQQLSTSPAVSAYSQLASGRVTLSAQTNHKGFRWVDRGGDWIDYNTQGQVVAYGDRNANTVWMFRDTNGILRGVVDANGRVLWSLHYTGELLTEVKDYPASGITGDLPSRSVKYQYDDKNRLIKVTDVRGNVTQYDYDAGNRITKVTDPEGRVEQLVYSGDTVKQRIAPDGGVTDYIFDYDDTNKQFVSKISGPETSAGRRVDDFTHNRVGKLVRQVVNGRTEAEVRYDTGAHAEIATNARGFVTRTTTNEFDQITEVIHPDGAVTKHTYSALHLRMTEKTDELGIKTQYQYDTRGNLLKKVEGAGKADERITEYTRNSLGQPISISRKGRAETNGIITADATWQFTFDAQGKISQTTDPEGHVRRYQYDRSGNLIAYTDPLGKVTRYEVDADGNLIKETNPLGHSRSYVYDKVGNLISETDARGKATLMAFDAMNRSLQSTSPIGGVAKVQYNAQGLPIAETDEDGRRNQIEYDNFQRLTQQIDGKGNITSHEYTLADGSGGTMGSLFAPTQTRYPTYAEQKRFDAGERLTSHTILNPTPLGTEGLINTNKYDKGGRVTETTNPDGKTNYFAYDAYGRTTRFTNSLGESVELTWDVRSNLIQVKDAKGNTTRFEYDRANRLVKETLPLGQVTAYTFDAKGNRQSVTDPAGNRTQYSYDAADRPTKTEVFVAGANSASLTYTFAHDENDQLTGWSDGTKSATYTYDDAGRKTGETVNYGNSVSLSYVYTYTSAGYVKSLTYPDGTQVDYSFDAHGELGGISIPGEGNFSVNEWNWVAPKKLTFPGGSTREMSHDGLLKMTGLKVKNPGQQTIFEIANQYGKRDQITQKALTDATGISSNTLTQQYRYDDEQRLTQVSRDMGGLFGQSLETFGFDAVGNRTSHSVVNGTLTYDANNRLIQRGTGSNAIAYQYDANGNLNQQTTGSSGSIGSIRKYQYDPLNRLIAIRDGADQLVAQYEYDPFDLRLVKTLYRDETGQPLATPKRIHYLYSDDGLIAEANAQAQVTTQYGWKPNGQWSTDPVFIKTTILGTQGNSAQTAYAYFHNDHLGTPLRATNQAGELVWRAEHSSLGVATLSPDNRLTNNLRYAGQYFDTESGLHYNTRRYYDPIAGRYITQDPIGIAGGWNLYDYANGDPANQLDPKGEWVWVVINVAMTVYDLYTEYQQYKETGCIDWTRLIPMPKWIPRLKWLPKRIRKCSNPCECLMGGGGKNSFTPDTLVHALDEHGQATLKPIASLKLGDKVLAKSEWKAQGENLSYELITDIISTPNQEQKWVDITLQDGKTITATQGHPFNTPEGWRDAVMLKKGDKLTLKGDVDSDRMLEITSVTHRTETQTTYNLEVANAHTFFVGAEGVLVHNGMFPRPVKNKGRQENYDTYGRYQCEQCGVECVLPKRHKKGERPPDNEAHGDHIEPAALGGPDTLDNFQLLCRKCNLAKGAKP</sequence>
<dbReference type="CDD" id="cd00081">
    <property type="entry name" value="Hint"/>
    <property type="match status" value="1"/>
</dbReference>
<dbReference type="Gene3D" id="1.10.30.50">
    <property type="match status" value="1"/>
</dbReference>
<dbReference type="NCBIfam" id="TIGR01643">
    <property type="entry name" value="YD_repeat_2x"/>
    <property type="match status" value="10"/>
</dbReference>
<dbReference type="InterPro" id="IPR002711">
    <property type="entry name" value="HNH"/>
</dbReference>
<dbReference type="InterPro" id="IPR003615">
    <property type="entry name" value="HNH_nuc"/>
</dbReference>
<dbReference type="SUPFAM" id="SSF51294">
    <property type="entry name" value="Hedgehog/intein (Hint) domain"/>
    <property type="match status" value="1"/>
</dbReference>
<dbReference type="Pfam" id="PF01844">
    <property type="entry name" value="HNH"/>
    <property type="match status" value="1"/>
</dbReference>
<feature type="domain" description="HNH nuclease" evidence="5">
    <location>
        <begin position="1616"/>
        <end position="1664"/>
    </location>
</feature>
<feature type="region of interest" description="Disordered" evidence="2">
    <location>
        <begin position="1624"/>
        <end position="1647"/>
    </location>
</feature>
<evidence type="ECO:0000259" key="4">
    <source>
        <dbReference type="SMART" id="SM00306"/>
    </source>
</evidence>
<dbReference type="GO" id="GO:0008270">
    <property type="term" value="F:zinc ion binding"/>
    <property type="evidence" value="ECO:0007669"/>
    <property type="project" value="InterPro"/>
</dbReference>
<dbReference type="InterPro" id="IPR022385">
    <property type="entry name" value="Rhs_assc_core"/>
</dbReference>
<organism evidence="6 7">
    <name type="scientific">Iodobacter ciconiae</name>
    <dbReference type="NCBI Taxonomy" id="2496266"/>
    <lineage>
        <taxon>Bacteria</taxon>
        <taxon>Pseudomonadati</taxon>
        <taxon>Pseudomonadota</taxon>
        <taxon>Betaproteobacteria</taxon>
        <taxon>Neisseriales</taxon>
        <taxon>Chitinibacteraceae</taxon>
        <taxon>Iodobacter</taxon>
    </lineage>
</organism>
<accession>A0A3S8ZPR5</accession>
<dbReference type="SMART" id="SM00305">
    <property type="entry name" value="HintC"/>
    <property type="match status" value="1"/>
</dbReference>
<dbReference type="InterPro" id="IPR003586">
    <property type="entry name" value="Hint_dom_C"/>
</dbReference>
<keyword evidence="1" id="KW-0677">Repeat</keyword>
<dbReference type="GO" id="GO:0003676">
    <property type="term" value="F:nucleic acid binding"/>
    <property type="evidence" value="ECO:0007669"/>
    <property type="project" value="InterPro"/>
</dbReference>
<dbReference type="Proteomes" id="UP000282438">
    <property type="component" value="Chromosome"/>
</dbReference>
<evidence type="ECO:0000259" key="3">
    <source>
        <dbReference type="SMART" id="SM00305"/>
    </source>
</evidence>
<dbReference type="KEGG" id="iod:EJO50_02565"/>
<dbReference type="OrthoDB" id="8570628at2"/>
<dbReference type="PANTHER" id="PTHR32305:SF15">
    <property type="entry name" value="PROTEIN RHSA-RELATED"/>
    <property type="match status" value="1"/>
</dbReference>
<dbReference type="Gene3D" id="2.170.16.10">
    <property type="entry name" value="Hedgehog/Intein (Hint) domain"/>
    <property type="match status" value="1"/>
</dbReference>
<dbReference type="Pfam" id="PF25023">
    <property type="entry name" value="TEN_YD-shell"/>
    <property type="match status" value="2"/>
</dbReference>
<dbReference type="SMART" id="SM00306">
    <property type="entry name" value="HintN"/>
    <property type="match status" value="1"/>
</dbReference>
<dbReference type="InterPro" id="IPR003587">
    <property type="entry name" value="Hint_dom_N"/>
</dbReference>
<dbReference type="InterPro" id="IPR031325">
    <property type="entry name" value="RHS_repeat"/>
</dbReference>
<gene>
    <name evidence="6" type="ORF">EJO50_02565</name>
</gene>
<dbReference type="Gene3D" id="2.180.10.10">
    <property type="entry name" value="RHS repeat-associated core"/>
    <property type="match status" value="2"/>
</dbReference>
<dbReference type="InterPro" id="IPR030934">
    <property type="entry name" value="Intein_C"/>
</dbReference>
<name>A0A3S8ZPR5_9NEIS</name>
<dbReference type="CDD" id="cd00085">
    <property type="entry name" value="HNHc"/>
    <property type="match status" value="1"/>
</dbReference>
<dbReference type="PRINTS" id="PR00394">
    <property type="entry name" value="RHSPROTEIN"/>
</dbReference>
<dbReference type="NCBIfam" id="TIGR03696">
    <property type="entry name" value="Rhs_assc_core"/>
    <property type="match status" value="1"/>
</dbReference>
<feature type="compositionally biased region" description="Basic and acidic residues" evidence="2">
    <location>
        <begin position="1629"/>
        <end position="1642"/>
    </location>
</feature>
<dbReference type="InterPro" id="IPR050708">
    <property type="entry name" value="T6SS_VgrG/RHS"/>
</dbReference>
<dbReference type="SMART" id="SM00507">
    <property type="entry name" value="HNHc"/>
    <property type="match status" value="1"/>
</dbReference>
<keyword evidence="7" id="KW-1185">Reference proteome</keyword>
<evidence type="ECO:0000259" key="5">
    <source>
        <dbReference type="SMART" id="SM00507"/>
    </source>
</evidence>
<dbReference type="InterPro" id="IPR056823">
    <property type="entry name" value="TEN-like_YD-shell"/>
</dbReference>
<protein>
    <submittedName>
        <fullName evidence="6">Uncharacterized protein</fullName>
    </submittedName>
</protein>
<dbReference type="Gene3D" id="3.90.930.1">
    <property type="match status" value="1"/>
</dbReference>
<dbReference type="Pfam" id="PF05593">
    <property type="entry name" value="RHS_repeat"/>
    <property type="match status" value="5"/>
</dbReference>
<dbReference type="InterPro" id="IPR036844">
    <property type="entry name" value="Hint_dom_sf"/>
</dbReference>
<proteinExistence type="predicted"/>
<dbReference type="RefSeq" id="WP_125971432.1">
    <property type="nucleotide sequence ID" value="NZ_CP034433.1"/>
</dbReference>
<dbReference type="NCBIfam" id="TIGR01443">
    <property type="entry name" value="intein_Cterm"/>
    <property type="match status" value="1"/>
</dbReference>